<name>A0A558D2M4_9GAMM</name>
<feature type="region of interest" description="Disordered" evidence="1">
    <location>
        <begin position="1"/>
        <end position="24"/>
    </location>
</feature>
<dbReference type="PANTHER" id="PTHR21037:SF2">
    <property type="entry name" value="SIMILAR TO NOVEL PROTEIN"/>
    <property type="match status" value="1"/>
</dbReference>
<dbReference type="Proteomes" id="UP000317355">
    <property type="component" value="Unassembled WGS sequence"/>
</dbReference>
<proteinExistence type="predicted"/>
<feature type="compositionally biased region" description="Basic and acidic residues" evidence="1">
    <location>
        <begin position="11"/>
        <end position="21"/>
    </location>
</feature>
<reference evidence="2 3" key="1">
    <citation type="submission" date="2019-07" db="EMBL/GenBank/DDBJ databases">
        <title>The pathways for chlorine oxyanion respiration interact through the shared metabolite chlorate.</title>
        <authorList>
            <person name="Barnum T.P."/>
            <person name="Cheng Y."/>
            <person name="Hill K.A."/>
            <person name="Lucas L.N."/>
            <person name="Carlson H.K."/>
            <person name="Coates J.D."/>
        </authorList>
    </citation>
    <scope>NUCLEOTIDE SEQUENCE [LARGE SCALE GENOMIC DNA]</scope>
    <source>
        <strain evidence="2">BK-3</strain>
    </source>
</reference>
<organism evidence="2 3">
    <name type="scientific">Sedimenticola thiotaurini</name>
    <dbReference type="NCBI Taxonomy" id="1543721"/>
    <lineage>
        <taxon>Bacteria</taxon>
        <taxon>Pseudomonadati</taxon>
        <taxon>Pseudomonadota</taxon>
        <taxon>Gammaproteobacteria</taxon>
        <taxon>Chromatiales</taxon>
        <taxon>Sedimenticolaceae</taxon>
        <taxon>Sedimenticola</taxon>
    </lineage>
</organism>
<evidence type="ECO:0000256" key="1">
    <source>
        <dbReference type="SAM" id="MobiDB-lite"/>
    </source>
</evidence>
<dbReference type="PANTHER" id="PTHR21037">
    <property type="entry name" value="39S RIBOSOMAL PROTEIN L14, MITOCHONDRIAL"/>
    <property type="match status" value="1"/>
</dbReference>
<dbReference type="EMBL" id="VMRY01000035">
    <property type="protein sequence ID" value="TVT55262.1"/>
    <property type="molecule type" value="Genomic_DNA"/>
</dbReference>
<dbReference type="Pfam" id="PF17653">
    <property type="entry name" value="DUF5522"/>
    <property type="match status" value="1"/>
</dbReference>
<evidence type="ECO:0000313" key="3">
    <source>
        <dbReference type="Proteomes" id="UP000317355"/>
    </source>
</evidence>
<sequence length="78" mass="8836">MNGGLSVMRPAHGDEGVKLQDNKQSVDSWPIDPLVEGRHFYWEAGLMVFTEQYHLSRGYCCGSGCRHCPYEHAQVKQP</sequence>
<evidence type="ECO:0000313" key="2">
    <source>
        <dbReference type="EMBL" id="TVT55262.1"/>
    </source>
</evidence>
<gene>
    <name evidence="2" type="ORF">FHK82_08835</name>
</gene>
<protein>
    <submittedName>
        <fullName evidence="2">Uncharacterized protein</fullName>
    </submittedName>
</protein>
<comment type="caution">
    <text evidence="2">The sequence shown here is derived from an EMBL/GenBank/DDBJ whole genome shotgun (WGS) entry which is preliminary data.</text>
</comment>
<accession>A0A558D2M4</accession>
<dbReference type="InterPro" id="IPR040807">
    <property type="entry name" value="DUF5522"/>
</dbReference>
<dbReference type="AlphaFoldDB" id="A0A558D2M4"/>